<dbReference type="OrthoDB" id="199953at2"/>
<dbReference type="EMBL" id="QMIF01000011">
    <property type="protein sequence ID" value="TVM32242.1"/>
    <property type="molecule type" value="Genomic_DNA"/>
</dbReference>
<evidence type="ECO:0000313" key="9">
    <source>
        <dbReference type="Proteomes" id="UP000434052"/>
    </source>
</evidence>
<evidence type="ECO:0000256" key="3">
    <source>
        <dbReference type="ARBA" id="ARBA00023270"/>
    </source>
</evidence>
<dbReference type="GO" id="GO:0005829">
    <property type="term" value="C:cytosol"/>
    <property type="evidence" value="ECO:0007669"/>
    <property type="project" value="TreeGrafter"/>
</dbReference>
<dbReference type="PROSITE" id="PS00666">
    <property type="entry name" value="DHDPS_2"/>
    <property type="match status" value="1"/>
</dbReference>
<feature type="binding site" evidence="6">
    <location>
        <position position="197"/>
    </location>
    <ligand>
        <name>pyruvate</name>
        <dbReference type="ChEBI" id="CHEBI:15361"/>
    </ligand>
</feature>
<dbReference type="Gene3D" id="3.20.20.70">
    <property type="entry name" value="Aldolase class I"/>
    <property type="match status" value="1"/>
</dbReference>
<dbReference type="PRINTS" id="PR00146">
    <property type="entry name" value="DHPICSNTHASE"/>
</dbReference>
<keyword evidence="3" id="KW-0704">Schiff base</keyword>
<accession>A0A6P1ZHI1</accession>
<evidence type="ECO:0000256" key="1">
    <source>
        <dbReference type="ARBA" id="ARBA00007592"/>
    </source>
</evidence>
<dbReference type="InterPro" id="IPR013785">
    <property type="entry name" value="Aldolase_TIM"/>
</dbReference>
<reference evidence="7 10" key="2">
    <citation type="submission" date="2019-04" db="EMBL/GenBank/DDBJ databases">
        <title>Isolation and culture of sulfate reducing bacteria from the cold seep of the South China Sea.</title>
        <authorList>
            <person name="Sun C."/>
            <person name="Liu R."/>
        </authorList>
    </citation>
    <scope>NUCLEOTIDE SEQUENCE [LARGE SCALE GENOMIC DNA]</scope>
    <source>
        <strain evidence="7 10">CS1</strain>
    </source>
</reference>
<feature type="active site" description="Schiff-base intermediate with substrate" evidence="5">
    <location>
        <position position="152"/>
    </location>
</feature>
<dbReference type="SMART" id="SM01130">
    <property type="entry name" value="DHDPS"/>
    <property type="match status" value="1"/>
</dbReference>
<dbReference type="PIRSF" id="PIRSF001365">
    <property type="entry name" value="DHDPS"/>
    <property type="match status" value="1"/>
</dbReference>
<dbReference type="EMBL" id="CP039543">
    <property type="protein sequence ID" value="QJT10293.1"/>
    <property type="molecule type" value="Genomic_DNA"/>
</dbReference>
<dbReference type="Pfam" id="PF00701">
    <property type="entry name" value="DHDPS"/>
    <property type="match status" value="1"/>
</dbReference>
<dbReference type="PANTHER" id="PTHR12128:SF66">
    <property type="entry name" value="4-HYDROXY-2-OXOGLUTARATE ALDOLASE, MITOCHONDRIAL"/>
    <property type="match status" value="1"/>
</dbReference>
<dbReference type="PANTHER" id="PTHR12128">
    <property type="entry name" value="DIHYDRODIPICOLINATE SYNTHASE"/>
    <property type="match status" value="1"/>
</dbReference>
<dbReference type="GO" id="GO:0008840">
    <property type="term" value="F:4-hydroxy-tetrahydrodipicolinate synthase activity"/>
    <property type="evidence" value="ECO:0007669"/>
    <property type="project" value="TreeGrafter"/>
</dbReference>
<keyword evidence="2 4" id="KW-0456">Lyase</keyword>
<dbReference type="AlphaFoldDB" id="A0A6P1ZHI1"/>
<dbReference type="Proteomes" id="UP000434052">
    <property type="component" value="Unassembled WGS sequence"/>
</dbReference>
<evidence type="ECO:0000313" key="10">
    <source>
        <dbReference type="Proteomes" id="UP000503251"/>
    </source>
</evidence>
<evidence type="ECO:0000256" key="2">
    <source>
        <dbReference type="ARBA" id="ARBA00023239"/>
    </source>
</evidence>
<dbReference type="InterPro" id="IPR020625">
    <property type="entry name" value="Schiff_base-form_aldolases_AS"/>
</dbReference>
<dbReference type="SUPFAM" id="SSF51569">
    <property type="entry name" value="Aldolase"/>
    <property type="match status" value="1"/>
</dbReference>
<sequence length="290" mass="31122">MLTPFTEDRQINEPVLREMVEFMITKGLHGLFPVSSCGEAIHLSHEEKCHLMDIVVDQAGGRVPVTPGVPATTADEAISLAHHANKIGCAAVVASAPYYYKATTSMMEQFFVRVAKESNMPVILYNIPLFSQPLPYDVVGRLACLPNVVGMKDSSGSIVDFLHYKDSAREAGGEIAMLTGREEGLLASLHMGGKGCMTATSGIMPEVMTGIYGAFQAGEYEAARVLQESILEPIRAMMFGAAFPVGFKLGLEARGFPMGPPRVDLSAKEADGVALLKERIASLLNPSNTS</sequence>
<gene>
    <name evidence="8" type="ORF">DQK91_15275</name>
    <name evidence="7" type="ORF">E8L03_15750</name>
</gene>
<evidence type="ECO:0000313" key="8">
    <source>
        <dbReference type="EMBL" id="TVM32242.1"/>
    </source>
</evidence>
<evidence type="ECO:0000256" key="5">
    <source>
        <dbReference type="PIRSR" id="PIRSR001365-1"/>
    </source>
</evidence>
<name>A0A6P1ZHI1_9BACT</name>
<organism evidence="8 9">
    <name type="scientific">Oceanidesulfovibrio marinus</name>
    <dbReference type="NCBI Taxonomy" id="370038"/>
    <lineage>
        <taxon>Bacteria</taxon>
        <taxon>Pseudomonadati</taxon>
        <taxon>Thermodesulfobacteriota</taxon>
        <taxon>Desulfovibrionia</taxon>
        <taxon>Desulfovibrionales</taxon>
        <taxon>Desulfovibrionaceae</taxon>
        <taxon>Oceanidesulfovibrio</taxon>
    </lineage>
</organism>
<dbReference type="CDD" id="cd00408">
    <property type="entry name" value="DHDPS-like"/>
    <property type="match status" value="1"/>
</dbReference>
<protein>
    <submittedName>
        <fullName evidence="7">Dihydrodipicolinate synthase family protein</fullName>
    </submittedName>
</protein>
<dbReference type="InterPro" id="IPR002220">
    <property type="entry name" value="DapA-like"/>
</dbReference>
<evidence type="ECO:0000256" key="4">
    <source>
        <dbReference type="PIRNR" id="PIRNR001365"/>
    </source>
</evidence>
<comment type="similarity">
    <text evidence="1 4">Belongs to the DapA family.</text>
</comment>
<evidence type="ECO:0000313" key="7">
    <source>
        <dbReference type="EMBL" id="QJT10293.1"/>
    </source>
</evidence>
<keyword evidence="10" id="KW-1185">Reference proteome</keyword>
<dbReference type="Proteomes" id="UP000503251">
    <property type="component" value="Chromosome"/>
</dbReference>
<feature type="active site" description="Proton donor/acceptor" evidence="5">
    <location>
        <position position="125"/>
    </location>
</feature>
<reference evidence="8 9" key="1">
    <citation type="submission" date="2018-06" db="EMBL/GenBank/DDBJ databases">
        <title>Complete genome of Desulfovibrio marinus P48SEP.</title>
        <authorList>
            <person name="Crispim J.S."/>
            <person name="Vidigal P.M.P."/>
            <person name="Silva L.C.F."/>
            <person name="Araujo L.C."/>
            <person name="Laguardia C.N."/>
            <person name="Dias R.S."/>
            <person name="Sousa M.P."/>
            <person name="Paula S.O."/>
            <person name="Silva C."/>
        </authorList>
    </citation>
    <scope>NUCLEOTIDE SEQUENCE [LARGE SCALE GENOMIC DNA]</scope>
    <source>
        <strain evidence="8 9">P48SEP</strain>
    </source>
</reference>
<dbReference type="GO" id="GO:0044281">
    <property type="term" value="P:small molecule metabolic process"/>
    <property type="evidence" value="ECO:0007669"/>
    <property type="project" value="UniProtKB-ARBA"/>
</dbReference>
<proteinExistence type="inferred from homology"/>
<evidence type="ECO:0000256" key="6">
    <source>
        <dbReference type="PIRSR" id="PIRSR001365-2"/>
    </source>
</evidence>